<proteinExistence type="predicted"/>
<comment type="caution">
    <text evidence="1">The sequence shown here is derived from an EMBL/GenBank/DDBJ whole genome shotgun (WGS) entry which is preliminary data.</text>
</comment>
<evidence type="ECO:0000313" key="1">
    <source>
        <dbReference type="EMBL" id="POR53595.1"/>
    </source>
</evidence>
<sequence>MLRPVGTMNWKDAANPRPVELLGLSDEYTFDEFAARLREAAEPHRASFARASAVSHANGSLPLGSLDVSTPKEFDPIYRGCRQIREAPFQSEEIWRGMLSVVRLCGHGDWWCHAMSKLDRARYRREDTEAKLVTLVRQQGAGGMPMTCATFNEKRPGICTACRHWGAIRSPVLLGLEGTPILAPAVAAAPVHVVGGEGATPGDFVVPRARAPETHREVPRLRDPRFRLVMSDEENEHLPMGVYFADRSKGDDGTWKEKLIPVSRQPALITDAAWLPDAQGGVVFTYFVRIYDVRRKVWDEAAVPGNLFVLSRQLPPELSGHGLTLCAGRESQERMLEYMKAYMNQVRQARAAVVLLEREGWAGDGTFVLKENQFIARTGDTPDGPNLEIVPGRLTPTAASIARMLEPKGELAKWKQAANLYAKPGQEAMAFLLFAGMGGAAAAFHRRGGFSRVRHGTVGQRQDLGDAHIGRLLARPEGTGQECTDLERRQHA</sequence>
<evidence type="ECO:0000313" key="2">
    <source>
        <dbReference type="Proteomes" id="UP000237381"/>
    </source>
</evidence>
<reference evidence="1 2" key="1">
    <citation type="submission" date="2018-01" db="EMBL/GenBank/DDBJ databases">
        <title>Genomic Encyclopedia of Type Strains, Phase III (KMG-III): the genomes of soil and plant-associated and newly described type strains.</title>
        <authorList>
            <person name="Whitman W."/>
        </authorList>
    </citation>
    <scope>NUCLEOTIDE SEQUENCE [LARGE SCALE GENOMIC DNA]</scope>
    <source>
        <strain evidence="1 2">JCM 18070</strain>
    </source>
</reference>
<dbReference type="Proteomes" id="UP000237381">
    <property type="component" value="Unassembled WGS sequence"/>
</dbReference>
<accession>A0A2S4MG36</accession>
<protein>
    <submittedName>
        <fullName evidence="1">Uncharacterized protein DUF927</fullName>
    </submittedName>
</protein>
<dbReference type="AlphaFoldDB" id="A0A2S4MG36"/>
<name>A0A2S4MG36_9BURK</name>
<keyword evidence="2" id="KW-1185">Reference proteome</keyword>
<gene>
    <name evidence="1" type="ORF">B0G62_103167</name>
</gene>
<dbReference type="EMBL" id="PQGA01000003">
    <property type="protein sequence ID" value="POR53595.1"/>
    <property type="molecule type" value="Genomic_DNA"/>
</dbReference>
<organism evidence="1 2">
    <name type="scientific">Paraburkholderia eburnea</name>
    <dbReference type="NCBI Taxonomy" id="1189126"/>
    <lineage>
        <taxon>Bacteria</taxon>
        <taxon>Pseudomonadati</taxon>
        <taxon>Pseudomonadota</taxon>
        <taxon>Betaproteobacteria</taxon>
        <taxon>Burkholderiales</taxon>
        <taxon>Burkholderiaceae</taxon>
        <taxon>Paraburkholderia</taxon>
    </lineage>
</organism>